<dbReference type="EMBL" id="JAANIC010002605">
    <property type="protein sequence ID" value="KAG5344400.1"/>
    <property type="molecule type" value="Genomic_DNA"/>
</dbReference>
<feature type="domain" description="Stealth protein CR3 conserved region 3" evidence="13">
    <location>
        <begin position="673"/>
        <end position="719"/>
    </location>
</feature>
<comment type="caution">
    <text evidence="15">The sequence shown here is derived from an EMBL/GenBank/DDBJ whole genome shotgun (WGS) entry which is preliminary data.</text>
</comment>
<organism evidence="15 16">
    <name type="scientific">Acromyrmex charruanus</name>
    <dbReference type="NCBI Taxonomy" id="2715315"/>
    <lineage>
        <taxon>Eukaryota</taxon>
        <taxon>Metazoa</taxon>
        <taxon>Ecdysozoa</taxon>
        <taxon>Arthropoda</taxon>
        <taxon>Hexapoda</taxon>
        <taxon>Insecta</taxon>
        <taxon>Pterygota</taxon>
        <taxon>Neoptera</taxon>
        <taxon>Endopterygota</taxon>
        <taxon>Hymenoptera</taxon>
        <taxon>Apocrita</taxon>
        <taxon>Aculeata</taxon>
        <taxon>Formicoidea</taxon>
        <taxon>Formicidae</taxon>
        <taxon>Myrmicinae</taxon>
        <taxon>Acromyrmex</taxon>
    </lineage>
</organism>
<evidence type="ECO:0000256" key="10">
    <source>
        <dbReference type="RuleBase" id="RU363097"/>
    </source>
</evidence>
<keyword evidence="6 10" id="KW-1133">Transmembrane helix</keyword>
<keyword evidence="16" id="KW-1185">Reference proteome</keyword>
<evidence type="ECO:0000259" key="13">
    <source>
        <dbReference type="Pfam" id="PF17102"/>
    </source>
</evidence>
<keyword evidence="3 10" id="KW-0444">Lipid biosynthesis</keyword>
<feature type="transmembrane region" description="Helical" evidence="10">
    <location>
        <begin position="808"/>
        <end position="826"/>
    </location>
</feature>
<dbReference type="InterPro" id="IPR031357">
    <property type="entry name" value="Stealth_CR3"/>
</dbReference>
<dbReference type="Pfam" id="PF03015">
    <property type="entry name" value="Sterile"/>
    <property type="match status" value="1"/>
</dbReference>
<keyword evidence="7 10" id="KW-0443">Lipid metabolism</keyword>
<dbReference type="InterPro" id="IPR013120">
    <property type="entry name" value="FAR_NAD-bd"/>
</dbReference>
<evidence type="ECO:0000256" key="2">
    <source>
        <dbReference type="ARBA" id="ARBA00005928"/>
    </source>
</evidence>
<evidence type="ECO:0000256" key="4">
    <source>
        <dbReference type="ARBA" id="ARBA00022692"/>
    </source>
</evidence>
<dbReference type="CDD" id="cd05236">
    <property type="entry name" value="FAR-N_SDR_e"/>
    <property type="match status" value="1"/>
</dbReference>
<dbReference type="Pfam" id="PF17103">
    <property type="entry name" value="Stealth_CR4"/>
    <property type="match status" value="1"/>
</dbReference>
<keyword evidence="8 10" id="KW-0472">Membrane</keyword>
<dbReference type="GO" id="GO:0016020">
    <property type="term" value="C:membrane"/>
    <property type="evidence" value="ECO:0007669"/>
    <property type="project" value="UniProtKB-SubCell"/>
</dbReference>
<dbReference type="PANTHER" id="PTHR11011:SF107">
    <property type="entry name" value="FATTY ACYL-COA REDUCTASE"/>
    <property type="match status" value="1"/>
</dbReference>
<dbReference type="Pfam" id="PF17102">
    <property type="entry name" value="Stealth_CR3"/>
    <property type="match status" value="1"/>
</dbReference>
<dbReference type="EC" id="1.2.1.84" evidence="10"/>
<keyword evidence="5 10" id="KW-0521">NADP</keyword>
<dbReference type="AlphaFoldDB" id="A0A836K5Z2"/>
<evidence type="ECO:0000259" key="11">
    <source>
        <dbReference type="Pfam" id="PF03015"/>
    </source>
</evidence>
<dbReference type="InterPro" id="IPR033640">
    <property type="entry name" value="FAR_C"/>
</dbReference>
<gene>
    <name evidence="15" type="primary">Far1_3</name>
    <name evidence="15" type="ORF">G6Z76_0011239</name>
</gene>
<evidence type="ECO:0000256" key="7">
    <source>
        <dbReference type="ARBA" id="ARBA00023098"/>
    </source>
</evidence>
<reference evidence="15" key="1">
    <citation type="submission" date="2020-03" db="EMBL/GenBank/DDBJ databases">
        <title>Relaxed selection underlies rapid genomic changes in the transitions from sociality to social parasitism in ants.</title>
        <authorList>
            <person name="Bi X."/>
        </authorList>
    </citation>
    <scope>NUCLEOTIDE SEQUENCE</scope>
    <source>
        <strain evidence="15">BGI-DK2014a</strain>
        <tissue evidence="15">Whole body</tissue>
    </source>
</reference>
<dbReference type="InterPro" id="IPR031356">
    <property type="entry name" value="Stealth_CR4"/>
</dbReference>
<dbReference type="GO" id="GO:0102965">
    <property type="term" value="F:alcohol-forming long-chain fatty acyl-CoA reductase activity"/>
    <property type="evidence" value="ECO:0007669"/>
    <property type="project" value="UniProtKB-EC"/>
</dbReference>
<dbReference type="Gene3D" id="3.40.50.720">
    <property type="entry name" value="NAD(P)-binding Rossmann-like Domain"/>
    <property type="match status" value="1"/>
</dbReference>
<keyword evidence="10" id="KW-0560">Oxidoreductase</keyword>
<dbReference type="GO" id="GO:0035336">
    <property type="term" value="P:long-chain fatty-acyl-CoA metabolic process"/>
    <property type="evidence" value="ECO:0007669"/>
    <property type="project" value="TreeGrafter"/>
</dbReference>
<evidence type="ECO:0000256" key="5">
    <source>
        <dbReference type="ARBA" id="ARBA00022857"/>
    </source>
</evidence>
<feature type="non-terminal residue" evidence="15">
    <location>
        <position position="1"/>
    </location>
</feature>
<comment type="similarity">
    <text evidence="2 10">Belongs to the fatty acyl-CoA reductase family.</text>
</comment>
<evidence type="ECO:0000259" key="14">
    <source>
        <dbReference type="Pfam" id="PF17103"/>
    </source>
</evidence>
<sequence>MGTTNAQTNSGHDEDHSRGSSIDAFFAETVILLTGATGFLGKALLEKLLRSCPRIATIFVLIRPKRGLSVEQRFKELLNNPVFDRIRSEFPGTLNKIFPIKGDVGLSELGLQPEDRDMLIQRVNIVFHSAATVRFDEPLKIAVNLNLVGTDRMLDLCKRMTNLISVIHVSTAYCNADRLEIEESIYITEMKPHTVIDMCENLDNETLKIIEKKLIGKHPNTYTLTKGLAEQIVVSKGSGLPIAIVRPSIVCAAYQEPFPGWIDNTCGITGTIIISRGTVRSIMCNANLVVDVVPVDFVVNALICASWHNFAQHTDTIRIYNCISSAVHPITWGEFGYLAMKHAIESPSKYVMWYPDVTFRTNKFIHTIIVATLHFLPAFIVDLILRVQGCKPIMMKIAKRFERAAKTGEFFATNEWKFHANNMMKLVKFVKTSEECSNFDVDIRNIDWDIYLHQYILGIRKYILKDNLDTLSNAKSGDCQTTDVPIDSEIMEEEDDYPYKYLQDSHENNNELKLLSILRKKNIYSSRKDAHKVSETQTLHSYNFNISSEPIYKFHDLGNSNSIRESSRELQVRSTKFDDEKNYKLTRDFKPVYSKFLHANTSNKTAYHIKRLKHYRNIMNVAQSNNSIKFDKFAYPNQWKRNARGLDTYAESLLYVNKIYNAAYGLERRRVPAHMPHLIDKWIVNNMQEKFESEFKKTSSHKVRDSEDMQFAFSYFYFLYSEKRKISVGEMFDMFDTDKSRKFICLNDDMDPIRRSENEIVRALLNDFYRSLYPLRSTFELPSQYRNRFSHLHKLLEWRTSRAKARNLLLCLLALLLMLTFYHVLYHHMRRLCRTRELSTFLV</sequence>
<comment type="catalytic activity">
    <reaction evidence="9 10">
        <text>a long-chain fatty acyl-CoA + 2 NADPH + 2 H(+) = a long-chain primary fatty alcohol + 2 NADP(+) + CoA</text>
        <dbReference type="Rhea" id="RHEA:52716"/>
        <dbReference type="ChEBI" id="CHEBI:15378"/>
        <dbReference type="ChEBI" id="CHEBI:57287"/>
        <dbReference type="ChEBI" id="CHEBI:57783"/>
        <dbReference type="ChEBI" id="CHEBI:58349"/>
        <dbReference type="ChEBI" id="CHEBI:77396"/>
        <dbReference type="ChEBI" id="CHEBI:83139"/>
        <dbReference type="EC" id="1.2.1.84"/>
    </reaction>
</comment>
<dbReference type="InterPro" id="IPR026055">
    <property type="entry name" value="FAR"/>
</dbReference>
<dbReference type="InterPro" id="IPR036291">
    <property type="entry name" value="NAD(P)-bd_dom_sf"/>
</dbReference>
<dbReference type="GO" id="GO:0080019">
    <property type="term" value="F:alcohol-forming very long-chain fatty acyl-CoA reductase activity"/>
    <property type="evidence" value="ECO:0007669"/>
    <property type="project" value="InterPro"/>
</dbReference>
<evidence type="ECO:0000259" key="12">
    <source>
        <dbReference type="Pfam" id="PF07993"/>
    </source>
</evidence>
<protein>
    <recommendedName>
        <fullName evidence="10">Fatty acyl-CoA reductase</fullName>
        <ecNumber evidence="10">1.2.1.84</ecNumber>
    </recommendedName>
</protein>
<comment type="function">
    <text evidence="10">Catalyzes the reduction of fatty acyl-CoA to fatty alcohols.</text>
</comment>
<feature type="non-terminal residue" evidence="15">
    <location>
        <position position="843"/>
    </location>
</feature>
<evidence type="ECO:0000256" key="8">
    <source>
        <dbReference type="ARBA" id="ARBA00023136"/>
    </source>
</evidence>
<evidence type="ECO:0000256" key="6">
    <source>
        <dbReference type="ARBA" id="ARBA00022989"/>
    </source>
</evidence>
<accession>A0A836K5Z2</accession>
<dbReference type="PANTHER" id="PTHR11011">
    <property type="entry name" value="MALE STERILITY PROTEIN 2-RELATED"/>
    <property type="match status" value="1"/>
</dbReference>
<dbReference type="Pfam" id="PF07993">
    <property type="entry name" value="NAD_binding_4"/>
    <property type="match status" value="1"/>
</dbReference>
<comment type="subcellular location">
    <subcellularLocation>
        <location evidence="1">Membrane</location>
        <topology evidence="1">Multi-pass membrane protein</topology>
    </subcellularLocation>
</comment>
<evidence type="ECO:0000256" key="1">
    <source>
        <dbReference type="ARBA" id="ARBA00004141"/>
    </source>
</evidence>
<feature type="domain" description="Fatty acyl-CoA reductase C-terminal" evidence="11">
    <location>
        <begin position="373"/>
        <end position="466"/>
    </location>
</feature>
<dbReference type="CDD" id="cd09071">
    <property type="entry name" value="FAR_C"/>
    <property type="match status" value="1"/>
</dbReference>
<dbReference type="FunFam" id="3.40.50.720:FF:000143">
    <property type="entry name" value="Fatty acyl-CoA reductase"/>
    <property type="match status" value="1"/>
</dbReference>
<dbReference type="Proteomes" id="UP000669903">
    <property type="component" value="Unassembled WGS sequence"/>
</dbReference>
<evidence type="ECO:0000256" key="3">
    <source>
        <dbReference type="ARBA" id="ARBA00022516"/>
    </source>
</evidence>
<name>A0A836K5Z2_9HYME</name>
<evidence type="ECO:0000313" key="16">
    <source>
        <dbReference type="Proteomes" id="UP000669903"/>
    </source>
</evidence>
<keyword evidence="4 10" id="KW-0812">Transmembrane</keyword>
<proteinExistence type="inferred from homology"/>
<evidence type="ECO:0000313" key="15">
    <source>
        <dbReference type="EMBL" id="KAG5344400.1"/>
    </source>
</evidence>
<dbReference type="SUPFAM" id="SSF51735">
    <property type="entry name" value="NAD(P)-binding Rossmann-fold domains"/>
    <property type="match status" value="1"/>
</dbReference>
<feature type="domain" description="Thioester reductase (TE)" evidence="12">
    <location>
        <begin position="33"/>
        <end position="301"/>
    </location>
</feature>
<dbReference type="GO" id="GO:0005777">
    <property type="term" value="C:peroxisome"/>
    <property type="evidence" value="ECO:0007669"/>
    <property type="project" value="TreeGrafter"/>
</dbReference>
<evidence type="ECO:0000256" key="9">
    <source>
        <dbReference type="ARBA" id="ARBA00052530"/>
    </source>
</evidence>
<feature type="domain" description="Stealth protein CR4 conserved region 4" evidence="14">
    <location>
        <begin position="739"/>
        <end position="791"/>
    </location>
</feature>